<dbReference type="PANTHER" id="PTHR35936:SF25">
    <property type="entry name" value="ABC TRANSPORTER SUBSTRATE-BINDING PROTEIN"/>
    <property type="match status" value="1"/>
</dbReference>
<proteinExistence type="predicted"/>
<reference evidence="4 5" key="1">
    <citation type="submission" date="2020-06" db="EMBL/GenBank/DDBJ databases">
        <title>High-quality draft genome of sulfate reducer Desulfobacter latus type strain AcrS2 isolated from marine sediment.</title>
        <authorList>
            <person name="Hoppe M."/>
            <person name="Larsen C.K."/>
            <person name="Marshall I.P.G."/>
            <person name="Schramm A."/>
            <person name="Marietou A.G."/>
        </authorList>
    </citation>
    <scope>NUCLEOTIDE SEQUENCE [LARGE SCALE GENOMIC DNA]</scope>
    <source>
        <strain evidence="4 5">AcRS2</strain>
    </source>
</reference>
<dbReference type="RefSeq" id="WP_178366643.1">
    <property type="nucleotide sequence ID" value="NZ_JACADJ010000027.1"/>
</dbReference>
<gene>
    <name evidence="4" type="ORF">HXW94_09335</name>
</gene>
<evidence type="ECO:0000259" key="3">
    <source>
        <dbReference type="SMART" id="SM00062"/>
    </source>
</evidence>
<dbReference type="PANTHER" id="PTHR35936">
    <property type="entry name" value="MEMBRANE-BOUND LYTIC MUREIN TRANSGLYCOSYLASE F"/>
    <property type="match status" value="1"/>
</dbReference>
<feature type="domain" description="Solute-binding protein family 3/N-terminal" evidence="3">
    <location>
        <begin position="22"/>
        <end position="242"/>
    </location>
</feature>
<dbReference type="Proteomes" id="UP000553343">
    <property type="component" value="Unassembled WGS sequence"/>
</dbReference>
<dbReference type="Pfam" id="PF00497">
    <property type="entry name" value="SBP_bac_3"/>
    <property type="match status" value="1"/>
</dbReference>
<dbReference type="AlphaFoldDB" id="A0A850TCQ8"/>
<keyword evidence="1 2" id="KW-0732">Signal</keyword>
<sequence length="243" mass="27310">MKKYMVILALILCSVTVNAAEKITLSTLDWEPYIGKEIKDNGYVAVLVKEAFRRGGLEADFQFDRWSRVVGLAKSGQVDGYFPEYFSESIKAYALFSDPFPGGPIGFFKLKHKDISFNRLEDLKGLKIGTVKGYVNTKEFDEADYLNKDAVKDDLTNFKKLAAERLDLVVADKFVGLNLIKKHMPDKAGQIEFMAKFLEEKDLFVCISNKVANADAKVEAFNAGLKQMKADGTIDKILIKYGF</sequence>
<dbReference type="SMART" id="SM00062">
    <property type="entry name" value="PBPb"/>
    <property type="match status" value="1"/>
</dbReference>
<dbReference type="Gene3D" id="3.40.190.10">
    <property type="entry name" value="Periplasmic binding protein-like II"/>
    <property type="match status" value="2"/>
</dbReference>
<protein>
    <submittedName>
        <fullName evidence="4">Transporter substrate-binding domain-containing protein</fullName>
    </submittedName>
</protein>
<evidence type="ECO:0000256" key="1">
    <source>
        <dbReference type="ARBA" id="ARBA00022729"/>
    </source>
</evidence>
<keyword evidence="5" id="KW-1185">Reference proteome</keyword>
<feature type="chain" id="PRO_5032760622" evidence="2">
    <location>
        <begin position="20"/>
        <end position="243"/>
    </location>
</feature>
<evidence type="ECO:0000256" key="2">
    <source>
        <dbReference type="SAM" id="SignalP"/>
    </source>
</evidence>
<evidence type="ECO:0000313" key="4">
    <source>
        <dbReference type="EMBL" id="NWH05186.1"/>
    </source>
</evidence>
<organism evidence="4 5">
    <name type="scientific">Desulfobacter latus</name>
    <dbReference type="NCBI Taxonomy" id="2292"/>
    <lineage>
        <taxon>Bacteria</taxon>
        <taxon>Pseudomonadati</taxon>
        <taxon>Thermodesulfobacteriota</taxon>
        <taxon>Desulfobacteria</taxon>
        <taxon>Desulfobacterales</taxon>
        <taxon>Desulfobacteraceae</taxon>
        <taxon>Desulfobacter</taxon>
    </lineage>
</organism>
<comment type="caution">
    <text evidence="4">The sequence shown here is derived from an EMBL/GenBank/DDBJ whole genome shotgun (WGS) entry which is preliminary data.</text>
</comment>
<accession>A0A850TCQ8</accession>
<name>A0A850TCQ8_9BACT</name>
<dbReference type="SUPFAM" id="SSF53850">
    <property type="entry name" value="Periplasmic binding protein-like II"/>
    <property type="match status" value="1"/>
</dbReference>
<evidence type="ECO:0000313" key="5">
    <source>
        <dbReference type="Proteomes" id="UP000553343"/>
    </source>
</evidence>
<dbReference type="EMBL" id="JACADJ010000027">
    <property type="protein sequence ID" value="NWH05186.1"/>
    <property type="molecule type" value="Genomic_DNA"/>
</dbReference>
<dbReference type="InterPro" id="IPR001638">
    <property type="entry name" value="Solute-binding_3/MltF_N"/>
</dbReference>
<feature type="signal peptide" evidence="2">
    <location>
        <begin position="1"/>
        <end position="19"/>
    </location>
</feature>